<accession>A0ABR0FZQ2</accession>
<keyword evidence="3" id="KW-1185">Reference proteome</keyword>
<dbReference type="Proteomes" id="UP001322138">
    <property type="component" value="Unassembled WGS sequence"/>
</dbReference>
<proteinExistence type="predicted"/>
<reference evidence="2 3" key="1">
    <citation type="journal article" date="2023" name="bioRxiv">
        <title>High-quality genome assemblies of four members of thePodospora anserinaspecies complex.</title>
        <authorList>
            <person name="Ament-Velasquez S.L."/>
            <person name="Vogan A.A."/>
            <person name="Wallerman O."/>
            <person name="Hartmann F."/>
            <person name="Gautier V."/>
            <person name="Silar P."/>
            <person name="Giraud T."/>
            <person name="Johannesson H."/>
        </authorList>
    </citation>
    <scope>NUCLEOTIDE SEQUENCE [LARGE SCALE GENOMIC DNA]</scope>
    <source>
        <strain evidence="2 3">CBS 112042</strain>
    </source>
</reference>
<comment type="caution">
    <text evidence="2">The sequence shown here is derived from an EMBL/GenBank/DDBJ whole genome shotgun (WGS) entry which is preliminary data.</text>
</comment>
<gene>
    <name evidence="2" type="ORF">QC761_0016340</name>
</gene>
<protein>
    <submittedName>
        <fullName evidence="2">Uncharacterized protein</fullName>
    </submittedName>
</protein>
<sequence length="267" mass="30285">MSYTYSSLPDDHHRPSDASLSDAWYSDDDDEAAMSARPTHRTSMTAYSDDAIMPRYVDSTYTSQQPPLSLAGPPYPNNYHETDESMGMNHQPYAFRWMTGDGPADEDPNMMGSLEALPSTTPPQHVPQELRTDIDSHRTNDMFEAEHTRKGDSKQRQTGDAFEVNHTSSFEPGAAKFGTDTTFQEAEGRFSQSPDDVSPLIYAPGMTTHHNFPYPYPARIHENDLPEPQSTTRFEDTDWEFVDSQCAHGYWEHCPYCPSQRFASSRY</sequence>
<dbReference type="EMBL" id="JAFFGZ010000001">
    <property type="protein sequence ID" value="KAK4648953.1"/>
    <property type="molecule type" value="Genomic_DNA"/>
</dbReference>
<feature type="region of interest" description="Disordered" evidence="1">
    <location>
        <begin position="1"/>
        <end position="24"/>
    </location>
</feature>
<evidence type="ECO:0000313" key="3">
    <source>
        <dbReference type="Proteomes" id="UP001322138"/>
    </source>
</evidence>
<dbReference type="GeneID" id="87891089"/>
<dbReference type="RefSeq" id="XP_062737928.1">
    <property type="nucleotide sequence ID" value="XM_062872014.1"/>
</dbReference>
<evidence type="ECO:0000256" key="1">
    <source>
        <dbReference type="SAM" id="MobiDB-lite"/>
    </source>
</evidence>
<evidence type="ECO:0000313" key="2">
    <source>
        <dbReference type="EMBL" id="KAK4648953.1"/>
    </source>
</evidence>
<organism evidence="2 3">
    <name type="scientific">Podospora bellae-mahoneyi</name>
    <dbReference type="NCBI Taxonomy" id="2093777"/>
    <lineage>
        <taxon>Eukaryota</taxon>
        <taxon>Fungi</taxon>
        <taxon>Dikarya</taxon>
        <taxon>Ascomycota</taxon>
        <taxon>Pezizomycotina</taxon>
        <taxon>Sordariomycetes</taxon>
        <taxon>Sordariomycetidae</taxon>
        <taxon>Sordariales</taxon>
        <taxon>Podosporaceae</taxon>
        <taxon>Podospora</taxon>
    </lineage>
</organism>
<name>A0ABR0FZQ2_9PEZI</name>